<evidence type="ECO:0000256" key="1">
    <source>
        <dbReference type="ARBA" id="ARBA00022676"/>
    </source>
</evidence>
<keyword evidence="6" id="KW-1185">Reference proteome</keyword>
<name>A0A3N2CVI8_9ACTN</name>
<dbReference type="AlphaFoldDB" id="A0A3N2CVI8"/>
<keyword evidence="2 5" id="KW-0808">Transferase</keyword>
<dbReference type="OrthoDB" id="9809227at2"/>
<protein>
    <submittedName>
        <fullName evidence="5">Glycosyltransferase involved in cell wall biosynthesis</fullName>
    </submittedName>
</protein>
<evidence type="ECO:0000256" key="2">
    <source>
        <dbReference type="ARBA" id="ARBA00022679"/>
    </source>
</evidence>
<dbReference type="InterPro" id="IPR028098">
    <property type="entry name" value="Glyco_trans_4-like_N"/>
</dbReference>
<dbReference type="Pfam" id="PF13439">
    <property type="entry name" value="Glyco_transf_4"/>
    <property type="match status" value="1"/>
</dbReference>
<feature type="domain" description="Glycosyl transferase family 1" evidence="3">
    <location>
        <begin position="187"/>
        <end position="322"/>
    </location>
</feature>
<comment type="caution">
    <text evidence="5">The sequence shown here is derived from an EMBL/GenBank/DDBJ whole genome shotgun (WGS) entry which is preliminary data.</text>
</comment>
<evidence type="ECO:0000313" key="5">
    <source>
        <dbReference type="EMBL" id="ROR91560.1"/>
    </source>
</evidence>
<evidence type="ECO:0000259" key="4">
    <source>
        <dbReference type="Pfam" id="PF13439"/>
    </source>
</evidence>
<evidence type="ECO:0000259" key="3">
    <source>
        <dbReference type="Pfam" id="PF00534"/>
    </source>
</evidence>
<dbReference type="EMBL" id="RKHO01000001">
    <property type="protein sequence ID" value="ROR91560.1"/>
    <property type="molecule type" value="Genomic_DNA"/>
</dbReference>
<feature type="domain" description="Glycosyltransferase subfamily 4-like N-terminal" evidence="4">
    <location>
        <begin position="20"/>
        <end position="177"/>
    </location>
</feature>
<dbReference type="SUPFAM" id="SSF53756">
    <property type="entry name" value="UDP-Glycosyltransferase/glycogen phosphorylase"/>
    <property type="match status" value="1"/>
</dbReference>
<dbReference type="Proteomes" id="UP000281738">
    <property type="component" value="Unassembled WGS sequence"/>
</dbReference>
<dbReference type="PANTHER" id="PTHR12526:SF595">
    <property type="entry name" value="BLL5217 PROTEIN"/>
    <property type="match status" value="1"/>
</dbReference>
<sequence>MTLRICLIASSRFPVAEPFMGGLEAHTHSLAAALKRRGHEVLVFAGPGSDPALEATTLQVAPFSSSEAARSDVGGRPEQWMAEHHAYLDLMLSLARGDHGHVDVVHNNSLHHLPIAMSRTLPAPLLTTLHTPPIAWLESAAEFAASNAHYVAVSDHLARSWDHVVTAETIPNGIDTAAWRPGPGGPRAVWSGRLVAEKAPHEAIEAARLAGVPLDLVGPAHDPAYFAREVEPRLGAGVRYLGHLAGEPLRRLVGEAGVAVVTPAWDEPFGLVAAEALASGTPVAAYARGALPEIVTPDCGRLAVGGDTASLALAIREAMVLDRAAARRRAVEHFDVEVMVDRYEETYRWLSGVRDAA</sequence>
<dbReference type="PANTHER" id="PTHR12526">
    <property type="entry name" value="GLYCOSYLTRANSFERASE"/>
    <property type="match status" value="1"/>
</dbReference>
<dbReference type="InterPro" id="IPR001296">
    <property type="entry name" value="Glyco_trans_1"/>
</dbReference>
<dbReference type="RefSeq" id="WP_123391119.1">
    <property type="nucleotide sequence ID" value="NZ_RKHO01000001.1"/>
</dbReference>
<gene>
    <name evidence="5" type="ORF">EDD33_2430</name>
</gene>
<reference evidence="5 6" key="1">
    <citation type="submission" date="2018-11" db="EMBL/GenBank/DDBJ databases">
        <title>Sequencing the genomes of 1000 actinobacteria strains.</title>
        <authorList>
            <person name="Klenk H.-P."/>
        </authorList>
    </citation>
    <scope>NUCLEOTIDE SEQUENCE [LARGE SCALE GENOMIC DNA]</scope>
    <source>
        <strain evidence="5 6">DSM 12652</strain>
    </source>
</reference>
<keyword evidence="1" id="KW-0328">Glycosyltransferase</keyword>
<dbReference type="Gene3D" id="3.40.50.2000">
    <property type="entry name" value="Glycogen Phosphorylase B"/>
    <property type="match status" value="2"/>
</dbReference>
<accession>A0A3N2CVI8</accession>
<dbReference type="Pfam" id="PF00534">
    <property type="entry name" value="Glycos_transf_1"/>
    <property type="match status" value="1"/>
</dbReference>
<dbReference type="GO" id="GO:0016757">
    <property type="term" value="F:glycosyltransferase activity"/>
    <property type="evidence" value="ECO:0007669"/>
    <property type="project" value="UniProtKB-KW"/>
</dbReference>
<proteinExistence type="predicted"/>
<organism evidence="5 6">
    <name type="scientific">Nocardioides aurantiacus</name>
    <dbReference type="NCBI Taxonomy" id="86796"/>
    <lineage>
        <taxon>Bacteria</taxon>
        <taxon>Bacillati</taxon>
        <taxon>Actinomycetota</taxon>
        <taxon>Actinomycetes</taxon>
        <taxon>Propionibacteriales</taxon>
        <taxon>Nocardioidaceae</taxon>
        <taxon>Nocardioides</taxon>
    </lineage>
</organism>
<evidence type="ECO:0000313" key="6">
    <source>
        <dbReference type="Proteomes" id="UP000281738"/>
    </source>
</evidence>